<dbReference type="AlphaFoldDB" id="A0AAD2A9R3"/>
<proteinExistence type="predicted"/>
<evidence type="ECO:0000313" key="1">
    <source>
        <dbReference type="EMBL" id="CAI9783529.1"/>
    </source>
</evidence>
<protein>
    <submittedName>
        <fullName evidence="1">Uncharacterized protein</fullName>
    </submittedName>
</protein>
<organism evidence="1 2">
    <name type="scientific">Fraxinus pennsylvanica</name>
    <dbReference type="NCBI Taxonomy" id="56036"/>
    <lineage>
        <taxon>Eukaryota</taxon>
        <taxon>Viridiplantae</taxon>
        <taxon>Streptophyta</taxon>
        <taxon>Embryophyta</taxon>
        <taxon>Tracheophyta</taxon>
        <taxon>Spermatophyta</taxon>
        <taxon>Magnoliopsida</taxon>
        <taxon>eudicotyledons</taxon>
        <taxon>Gunneridae</taxon>
        <taxon>Pentapetalae</taxon>
        <taxon>asterids</taxon>
        <taxon>lamiids</taxon>
        <taxon>Lamiales</taxon>
        <taxon>Oleaceae</taxon>
        <taxon>Oleeae</taxon>
        <taxon>Fraxinus</taxon>
    </lineage>
</organism>
<sequence>MTRWPSKKSVYSEGGSVILTEEFVVVMLDLKDDDARVIHGIELTTLINIDFDNDFVSGFVGIEMLMSMLASQSPTMRQISASRFRQFSQKLKDEAVAKQKKLAGVER</sequence>
<name>A0AAD2A9R3_9LAMI</name>
<gene>
    <name evidence="1" type="ORF">FPE_LOCUS31050</name>
</gene>
<evidence type="ECO:0000313" key="2">
    <source>
        <dbReference type="Proteomes" id="UP000834106"/>
    </source>
</evidence>
<dbReference type="EMBL" id="OU503055">
    <property type="protein sequence ID" value="CAI9783529.1"/>
    <property type="molecule type" value="Genomic_DNA"/>
</dbReference>
<dbReference type="Proteomes" id="UP000834106">
    <property type="component" value="Chromosome 20"/>
</dbReference>
<keyword evidence="2" id="KW-1185">Reference proteome</keyword>
<accession>A0AAD2A9R3</accession>
<reference evidence="1" key="1">
    <citation type="submission" date="2023-05" db="EMBL/GenBank/DDBJ databases">
        <authorList>
            <person name="Huff M."/>
        </authorList>
    </citation>
    <scope>NUCLEOTIDE SEQUENCE</scope>
</reference>